<protein>
    <recommendedName>
        <fullName evidence="7">ESX secretion-associated protein EspG</fullName>
    </recommendedName>
</protein>
<reference evidence="6" key="1">
    <citation type="submission" date="2019-06" db="EMBL/GenBank/DDBJ databases">
        <title>Gordonia isolated from sludge of a wastewater treatment plant.</title>
        <authorList>
            <person name="Tamura T."/>
            <person name="Aoyama K."/>
            <person name="Kang Y."/>
            <person name="Saito S."/>
            <person name="Akiyama N."/>
            <person name="Yazawa K."/>
            <person name="Gonoi T."/>
            <person name="Mikami Y."/>
        </authorList>
    </citation>
    <scope>NUCLEOTIDE SEQUENCE [LARGE SCALE GENOMIC DNA]</scope>
    <source>
        <strain evidence="6">NBRC 107697</strain>
    </source>
</reference>
<dbReference type="OrthoDB" id="3681944at2"/>
<dbReference type="InterPro" id="IPR025734">
    <property type="entry name" value="EspG"/>
</dbReference>
<dbReference type="Pfam" id="PF14011">
    <property type="entry name" value="ESX-1_EspG"/>
    <property type="match status" value="1"/>
</dbReference>
<evidence type="ECO:0000256" key="1">
    <source>
        <dbReference type="ARBA" id="ARBA00004496"/>
    </source>
</evidence>
<evidence type="ECO:0000256" key="4">
    <source>
        <dbReference type="ARBA" id="ARBA00023186"/>
    </source>
</evidence>
<accession>A0A7I9UXW5</accession>
<gene>
    <name evidence="5" type="ORF">nbrc107697_20470</name>
</gene>
<name>A0A7I9UXW5_9ACTN</name>
<dbReference type="RefSeq" id="WP_161927256.1">
    <property type="nucleotide sequence ID" value="NZ_BJOU01000001.1"/>
</dbReference>
<dbReference type="EMBL" id="BJOU01000001">
    <property type="protein sequence ID" value="GED98008.1"/>
    <property type="molecule type" value="Genomic_DNA"/>
</dbReference>
<comment type="caution">
    <text evidence="5">The sequence shown here is derived from an EMBL/GenBank/DDBJ whole genome shotgun (WGS) entry which is preliminary data.</text>
</comment>
<dbReference type="AlphaFoldDB" id="A0A7I9UXW5"/>
<proteinExistence type="inferred from homology"/>
<organism evidence="5 6">
    <name type="scientific">Gordonia crocea</name>
    <dbReference type="NCBI Taxonomy" id="589162"/>
    <lineage>
        <taxon>Bacteria</taxon>
        <taxon>Bacillati</taxon>
        <taxon>Actinomycetota</taxon>
        <taxon>Actinomycetes</taxon>
        <taxon>Mycobacteriales</taxon>
        <taxon>Gordoniaceae</taxon>
        <taxon>Gordonia</taxon>
    </lineage>
</organism>
<keyword evidence="6" id="KW-1185">Reference proteome</keyword>
<keyword evidence="4" id="KW-0143">Chaperone</keyword>
<comment type="subcellular location">
    <subcellularLocation>
        <location evidence="1">Cytoplasm</location>
    </subcellularLocation>
</comment>
<evidence type="ECO:0008006" key="7">
    <source>
        <dbReference type="Google" id="ProtNLM"/>
    </source>
</evidence>
<evidence type="ECO:0000256" key="3">
    <source>
        <dbReference type="ARBA" id="ARBA00022490"/>
    </source>
</evidence>
<keyword evidence="3" id="KW-0963">Cytoplasm</keyword>
<evidence type="ECO:0000313" key="6">
    <source>
        <dbReference type="Proteomes" id="UP000444980"/>
    </source>
</evidence>
<comment type="similarity">
    <text evidence="2">Belongs to the EspG family.</text>
</comment>
<evidence type="ECO:0000313" key="5">
    <source>
        <dbReference type="EMBL" id="GED98008.1"/>
    </source>
</evidence>
<evidence type="ECO:0000256" key="2">
    <source>
        <dbReference type="ARBA" id="ARBA00006411"/>
    </source>
</evidence>
<dbReference type="Proteomes" id="UP000444980">
    <property type="component" value="Unassembled WGS sequence"/>
</dbReference>
<sequence>MSVIAATDSLVLSVDELTVLCGVLGLQVLPTVLAVDLDATADEAAQLTARAALTERGILEADDDIDFALAEWLRALANPAWTIECRRIDPQQILRLCLVARGSARLLVVRQGETFTLTPQTLPRDGELVVAALVPHLGVGAPARIGEFRCPSDDLDRHMASARTAQEYAAAFAALGEDATLAGQLGTLLTTCTGQTEIVLYHSALTVPRVVAILDTPYGRIVSTALAEFGDPRRWTTIAPGSRERVRDALARLLIELPEGA</sequence>